<keyword evidence="1" id="KW-0378">Hydrolase</keyword>
<keyword evidence="6" id="KW-0560">Oxidoreductase</keyword>
<feature type="compositionally biased region" description="Basic and acidic residues" evidence="4">
    <location>
        <begin position="237"/>
        <end position="248"/>
    </location>
</feature>
<dbReference type="EMBL" id="CP119881">
    <property type="protein sequence ID" value="WFD36429.1"/>
    <property type="molecule type" value="Genomic_DNA"/>
</dbReference>
<feature type="region of interest" description="Disordered" evidence="4">
    <location>
        <begin position="229"/>
        <end position="248"/>
    </location>
</feature>
<dbReference type="PANTHER" id="PTHR48070:SF6">
    <property type="entry name" value="ESTERASE OVCA2"/>
    <property type="match status" value="1"/>
</dbReference>
<comment type="catalytic activity">
    <reaction evidence="2">
        <text>a diacylglycerol + H2O = a monoacylglycerol + a fatty acid + H(+)</text>
        <dbReference type="Rhea" id="RHEA:32731"/>
        <dbReference type="ChEBI" id="CHEBI:15377"/>
        <dbReference type="ChEBI" id="CHEBI:15378"/>
        <dbReference type="ChEBI" id="CHEBI:17408"/>
        <dbReference type="ChEBI" id="CHEBI:18035"/>
        <dbReference type="ChEBI" id="CHEBI:28868"/>
    </reaction>
</comment>
<dbReference type="AlphaFoldDB" id="A0AAF0EWG8"/>
<dbReference type="GO" id="GO:0005634">
    <property type="term" value="C:nucleus"/>
    <property type="evidence" value="ECO:0007669"/>
    <property type="project" value="TreeGrafter"/>
</dbReference>
<evidence type="ECO:0000256" key="4">
    <source>
        <dbReference type="SAM" id="MobiDB-lite"/>
    </source>
</evidence>
<name>A0AAF0EWG8_9BASI</name>
<dbReference type="EC" id="1.5.1.3" evidence="6"/>
<dbReference type="GO" id="GO:0004146">
    <property type="term" value="F:dihydrofolate reductase activity"/>
    <property type="evidence" value="ECO:0007669"/>
    <property type="project" value="UniProtKB-EC"/>
</dbReference>
<dbReference type="InterPro" id="IPR050593">
    <property type="entry name" value="LovG"/>
</dbReference>
<reference evidence="6" key="1">
    <citation type="submission" date="2023-03" db="EMBL/GenBank/DDBJ databases">
        <title>Mating type loci evolution in Malassezia.</title>
        <authorList>
            <person name="Coelho M.A."/>
        </authorList>
    </citation>
    <scope>NUCLEOTIDE SEQUENCE</scope>
    <source>
        <strain evidence="6">CBS 11721</strain>
    </source>
</reference>
<dbReference type="InterPro" id="IPR029058">
    <property type="entry name" value="AB_hydrolase_fold"/>
</dbReference>
<proteinExistence type="predicted"/>
<dbReference type="Pfam" id="PF03959">
    <property type="entry name" value="FSH1"/>
    <property type="match status" value="1"/>
</dbReference>
<sequence>MKFKVLVLHGYASNGPAFSKRLAALRNACRDVADFYFPVGPHHVQALPSATNPEPGPIDPTLPIEKQPRAWWVREDNSENYVGWNESVAELREYFAAHGPFDGILGFSQGASVSSTVAATFEQPGVAPETSVPLQSAPLKFAIIVSGFVPREPNLSKLFDKPIELPSLHVIGREDAIVEPKSSEKLAKCFANARVEFHDGGHFLPTPAPWRNFVRDYIASFRPDSGVAWQNVPGPNERTDIDAPKNRI</sequence>
<evidence type="ECO:0000256" key="1">
    <source>
        <dbReference type="ARBA" id="ARBA00022801"/>
    </source>
</evidence>
<dbReference type="GO" id="GO:0005737">
    <property type="term" value="C:cytoplasm"/>
    <property type="evidence" value="ECO:0007669"/>
    <property type="project" value="TreeGrafter"/>
</dbReference>
<dbReference type="GO" id="GO:0016787">
    <property type="term" value="F:hydrolase activity"/>
    <property type="evidence" value="ECO:0007669"/>
    <property type="project" value="UniProtKB-KW"/>
</dbReference>
<organism evidence="6 7">
    <name type="scientific">Malassezia cuniculi</name>
    <dbReference type="NCBI Taxonomy" id="948313"/>
    <lineage>
        <taxon>Eukaryota</taxon>
        <taxon>Fungi</taxon>
        <taxon>Dikarya</taxon>
        <taxon>Basidiomycota</taxon>
        <taxon>Ustilaginomycotina</taxon>
        <taxon>Malasseziomycetes</taxon>
        <taxon>Malasseziales</taxon>
        <taxon>Malasseziaceae</taxon>
        <taxon>Malassezia</taxon>
    </lineage>
</organism>
<comment type="catalytic activity">
    <reaction evidence="3">
        <text>a monoacylglycerol + H2O = glycerol + a fatty acid + H(+)</text>
        <dbReference type="Rhea" id="RHEA:15245"/>
        <dbReference type="ChEBI" id="CHEBI:15377"/>
        <dbReference type="ChEBI" id="CHEBI:15378"/>
        <dbReference type="ChEBI" id="CHEBI:17408"/>
        <dbReference type="ChEBI" id="CHEBI:17754"/>
        <dbReference type="ChEBI" id="CHEBI:28868"/>
    </reaction>
</comment>
<gene>
    <name evidence="6" type="ORF">MCUN1_003308</name>
</gene>
<accession>A0AAF0EWG8</accession>
<dbReference type="InterPro" id="IPR005645">
    <property type="entry name" value="FSH-like_dom"/>
</dbReference>
<evidence type="ECO:0000256" key="2">
    <source>
        <dbReference type="ARBA" id="ARBA00047591"/>
    </source>
</evidence>
<feature type="domain" description="Serine hydrolase" evidence="5">
    <location>
        <begin position="2"/>
        <end position="212"/>
    </location>
</feature>
<evidence type="ECO:0000259" key="5">
    <source>
        <dbReference type="Pfam" id="PF03959"/>
    </source>
</evidence>
<evidence type="ECO:0000313" key="7">
    <source>
        <dbReference type="Proteomes" id="UP001219933"/>
    </source>
</evidence>
<dbReference type="SUPFAM" id="SSF53474">
    <property type="entry name" value="alpha/beta-Hydrolases"/>
    <property type="match status" value="1"/>
</dbReference>
<dbReference type="PANTHER" id="PTHR48070">
    <property type="entry name" value="ESTERASE OVCA2"/>
    <property type="match status" value="1"/>
</dbReference>
<evidence type="ECO:0000313" key="6">
    <source>
        <dbReference type="EMBL" id="WFD36429.1"/>
    </source>
</evidence>
<dbReference type="Proteomes" id="UP001219933">
    <property type="component" value="Chromosome 5"/>
</dbReference>
<dbReference type="Gene3D" id="3.40.50.1820">
    <property type="entry name" value="alpha/beta hydrolase"/>
    <property type="match status" value="1"/>
</dbReference>
<protein>
    <submittedName>
        <fullName evidence="6">Dihydrofolate reductase</fullName>
        <ecNumber evidence="6">1.5.1.3</ecNumber>
    </submittedName>
</protein>
<evidence type="ECO:0000256" key="3">
    <source>
        <dbReference type="ARBA" id="ARBA00048461"/>
    </source>
</evidence>
<keyword evidence="7" id="KW-1185">Reference proteome</keyword>